<organism evidence="4 5">
    <name type="scientific">Urochloa decumbens</name>
    <dbReference type="NCBI Taxonomy" id="240449"/>
    <lineage>
        <taxon>Eukaryota</taxon>
        <taxon>Viridiplantae</taxon>
        <taxon>Streptophyta</taxon>
        <taxon>Embryophyta</taxon>
        <taxon>Tracheophyta</taxon>
        <taxon>Spermatophyta</taxon>
        <taxon>Magnoliopsida</taxon>
        <taxon>Liliopsida</taxon>
        <taxon>Poales</taxon>
        <taxon>Poaceae</taxon>
        <taxon>PACMAD clade</taxon>
        <taxon>Panicoideae</taxon>
        <taxon>Panicodae</taxon>
        <taxon>Paniceae</taxon>
        <taxon>Melinidinae</taxon>
        <taxon>Urochloa</taxon>
    </lineage>
</organism>
<keyword evidence="5" id="KW-1185">Reference proteome</keyword>
<dbReference type="EMBL" id="OZ075139">
    <property type="protein sequence ID" value="CAL5016867.1"/>
    <property type="molecule type" value="Genomic_DNA"/>
</dbReference>
<dbReference type="PANTHER" id="PTHR31415">
    <property type="entry name" value="OS05G0367900 PROTEIN"/>
    <property type="match status" value="1"/>
</dbReference>
<keyword evidence="3" id="KW-0812">Transmembrane</keyword>
<dbReference type="Proteomes" id="UP001497457">
    <property type="component" value="Chromosome 29rd"/>
</dbReference>
<gene>
    <name evidence="4" type="ORF">URODEC1_LOCUS73471</name>
</gene>
<sequence>MGFWEKCDRECTWNKICYWVWTTAICGGVFVLLIFTFAVLFLPLVTSEDAELQRFDLIPGTPPTNSSVSFNATVMLALHNPNIYRGISYGPLAASFFFNGYRIHDSTVTAGFYHKPRKTVRLHLTVGGVDRPVILATAGVLNFEAENVTGVFGLELRLETMIQYKGRKRMCEFAVTCPLKLQLVHPGISVSPAANNRTNCAWGENAGHNFCPTRCYNLKEDGGRC</sequence>
<reference evidence="4" key="1">
    <citation type="submission" date="2024-10" db="EMBL/GenBank/DDBJ databases">
        <authorList>
            <person name="Ryan C."/>
        </authorList>
    </citation>
    <scope>NUCLEOTIDE SEQUENCE [LARGE SCALE GENOMIC DNA]</scope>
</reference>
<comment type="subcellular location">
    <subcellularLocation>
        <location evidence="1">Membrane</location>
    </subcellularLocation>
</comment>
<evidence type="ECO:0000256" key="3">
    <source>
        <dbReference type="SAM" id="Phobius"/>
    </source>
</evidence>
<keyword evidence="2 3" id="KW-0472">Membrane</keyword>
<keyword evidence="3" id="KW-1133">Transmembrane helix</keyword>
<evidence type="ECO:0008006" key="6">
    <source>
        <dbReference type="Google" id="ProtNLM"/>
    </source>
</evidence>
<evidence type="ECO:0000313" key="5">
    <source>
        <dbReference type="Proteomes" id="UP001497457"/>
    </source>
</evidence>
<accession>A0ABC9CAR9</accession>
<dbReference type="GO" id="GO:0016020">
    <property type="term" value="C:membrane"/>
    <property type="evidence" value="ECO:0007669"/>
    <property type="project" value="UniProtKB-SubCell"/>
</dbReference>
<name>A0ABC9CAR9_9POAL</name>
<proteinExistence type="predicted"/>
<dbReference type="AlphaFoldDB" id="A0ABC9CAR9"/>
<evidence type="ECO:0000256" key="1">
    <source>
        <dbReference type="ARBA" id="ARBA00004370"/>
    </source>
</evidence>
<dbReference type="PANTHER" id="PTHR31415:SF53">
    <property type="entry name" value="HARPIN-INDUCED PROTEIN"/>
    <property type="match status" value="1"/>
</dbReference>
<protein>
    <recommendedName>
        <fullName evidence="6">Late embryogenesis abundant protein LEA-2 subgroup domain-containing protein</fullName>
    </recommendedName>
</protein>
<feature type="transmembrane region" description="Helical" evidence="3">
    <location>
        <begin position="18"/>
        <end position="45"/>
    </location>
</feature>
<evidence type="ECO:0000313" key="4">
    <source>
        <dbReference type="EMBL" id="CAL5016867.1"/>
    </source>
</evidence>
<dbReference type="InterPro" id="IPR044839">
    <property type="entry name" value="NDR1-like"/>
</dbReference>
<evidence type="ECO:0000256" key="2">
    <source>
        <dbReference type="ARBA" id="ARBA00023136"/>
    </source>
</evidence>